<dbReference type="InterPro" id="IPR017871">
    <property type="entry name" value="ABC_transporter-like_CS"/>
</dbReference>
<evidence type="ECO:0000256" key="2">
    <source>
        <dbReference type="ARBA" id="ARBA00022448"/>
    </source>
</evidence>
<dbReference type="PANTHER" id="PTHR46743">
    <property type="entry name" value="TEICHOIC ACIDS EXPORT ATP-BINDING PROTEIN TAGH"/>
    <property type="match status" value="1"/>
</dbReference>
<dbReference type="GO" id="GO:0005524">
    <property type="term" value="F:ATP binding"/>
    <property type="evidence" value="ECO:0007669"/>
    <property type="project" value="UniProtKB-KW"/>
</dbReference>
<comment type="caution">
    <text evidence="6">The sequence shown here is derived from an EMBL/GenBank/DDBJ whole genome shotgun (WGS) entry which is preliminary data.</text>
</comment>
<dbReference type="PROSITE" id="PS50893">
    <property type="entry name" value="ABC_TRANSPORTER_2"/>
    <property type="match status" value="1"/>
</dbReference>
<proteinExistence type="inferred from homology"/>
<dbReference type="PANTHER" id="PTHR46743:SF2">
    <property type="entry name" value="TEICHOIC ACIDS EXPORT ATP-BINDING PROTEIN TAGH"/>
    <property type="match status" value="1"/>
</dbReference>
<evidence type="ECO:0000256" key="4">
    <source>
        <dbReference type="ARBA" id="ARBA00022840"/>
    </source>
</evidence>
<comment type="similarity">
    <text evidence="1">Belongs to the ABC transporter superfamily.</text>
</comment>
<evidence type="ECO:0000256" key="1">
    <source>
        <dbReference type="ARBA" id="ARBA00005417"/>
    </source>
</evidence>
<dbReference type="AlphaFoldDB" id="A0A9D2I5X8"/>
<protein>
    <submittedName>
        <fullName evidence="6">ABC transporter ATP-binding protein</fullName>
    </submittedName>
</protein>
<dbReference type="GO" id="GO:0140359">
    <property type="term" value="F:ABC-type transporter activity"/>
    <property type="evidence" value="ECO:0007669"/>
    <property type="project" value="InterPro"/>
</dbReference>
<sequence length="437" mass="49142">MDNDIAIEVLNLSKSYRLYEKPSGRIKEILFNSSKVKYTEKYALRDLSFCVRKGETFGIVGDNGAGKSTLLKLITGVAKPSEGKVNINGKVSALLELGAGFNQEYTGIENIYLNGSMMGFSNEEMDKKLPDIVNFADIGQYINQKVKTYSSGMFARLAFSVAINVEPEVLIVDEALSVGDVFFQNKCFKKFEELKEKGVTILFVSHDIQSVKQMCNRALWLENGMQRLIGDSVTVCNSYSNSVYEKNGKDNSSLGNRNNEIGEEQYDELTLENDNFPPIHYTEESILNDSVEIISCFLTDEENRIISDCEINKTYKVNLVFRAKNIINQCIAGFVLESKKGQWMINSNSVICGKKIPYDVKAGTLNKVIFEFKMPAFMRGEYVIGCALSNGTKDNYEILTWLYNVVGINIINNGNNSGIIDVETKITWYSKKESVYE</sequence>
<name>A0A9D2I5X8_9FIRM</name>
<keyword evidence="3" id="KW-0547">Nucleotide-binding</keyword>
<evidence type="ECO:0000256" key="3">
    <source>
        <dbReference type="ARBA" id="ARBA00022741"/>
    </source>
</evidence>
<dbReference type="InterPro" id="IPR003439">
    <property type="entry name" value="ABC_transporter-like_ATP-bd"/>
</dbReference>
<dbReference type="SMART" id="SM00382">
    <property type="entry name" value="AAA"/>
    <property type="match status" value="1"/>
</dbReference>
<dbReference type="GO" id="GO:0016887">
    <property type="term" value="F:ATP hydrolysis activity"/>
    <property type="evidence" value="ECO:0007669"/>
    <property type="project" value="InterPro"/>
</dbReference>
<dbReference type="InterPro" id="IPR050683">
    <property type="entry name" value="Bact_Polysacc_Export_ATP-bd"/>
</dbReference>
<dbReference type="InterPro" id="IPR029439">
    <property type="entry name" value="Wzt_C"/>
</dbReference>
<dbReference type="Gene3D" id="3.40.50.300">
    <property type="entry name" value="P-loop containing nucleotide triphosphate hydrolases"/>
    <property type="match status" value="1"/>
</dbReference>
<dbReference type="PROSITE" id="PS00211">
    <property type="entry name" value="ABC_TRANSPORTER_1"/>
    <property type="match status" value="1"/>
</dbReference>
<evidence type="ECO:0000313" key="7">
    <source>
        <dbReference type="Proteomes" id="UP000886858"/>
    </source>
</evidence>
<organism evidence="6 7">
    <name type="scientific">Candidatus Eisenbergiella merdipullorum</name>
    <dbReference type="NCBI Taxonomy" id="2838553"/>
    <lineage>
        <taxon>Bacteria</taxon>
        <taxon>Bacillati</taxon>
        <taxon>Bacillota</taxon>
        <taxon>Clostridia</taxon>
        <taxon>Lachnospirales</taxon>
        <taxon>Lachnospiraceae</taxon>
        <taxon>Eisenbergiella</taxon>
    </lineage>
</organism>
<reference evidence="6" key="2">
    <citation type="submission" date="2021-04" db="EMBL/GenBank/DDBJ databases">
        <authorList>
            <person name="Gilroy R."/>
        </authorList>
    </citation>
    <scope>NUCLEOTIDE SEQUENCE</scope>
    <source>
        <strain evidence="6">CHK179-7159</strain>
    </source>
</reference>
<gene>
    <name evidence="6" type="ORF">H9717_07085</name>
</gene>
<evidence type="ECO:0000313" key="6">
    <source>
        <dbReference type="EMBL" id="HJA92867.1"/>
    </source>
</evidence>
<dbReference type="Gene3D" id="2.70.50.60">
    <property type="entry name" value="abc- transporter (atp binding component) like domain"/>
    <property type="match status" value="1"/>
</dbReference>
<dbReference type="CDD" id="cd10147">
    <property type="entry name" value="Wzt_C-like"/>
    <property type="match status" value="1"/>
</dbReference>
<reference evidence="6" key="1">
    <citation type="journal article" date="2021" name="PeerJ">
        <title>Extensive microbial diversity within the chicken gut microbiome revealed by metagenomics and culture.</title>
        <authorList>
            <person name="Gilroy R."/>
            <person name="Ravi A."/>
            <person name="Getino M."/>
            <person name="Pursley I."/>
            <person name="Horton D.L."/>
            <person name="Alikhan N.F."/>
            <person name="Baker D."/>
            <person name="Gharbi K."/>
            <person name="Hall N."/>
            <person name="Watson M."/>
            <person name="Adriaenssens E.M."/>
            <person name="Foster-Nyarko E."/>
            <person name="Jarju S."/>
            <person name="Secka A."/>
            <person name="Antonio M."/>
            <person name="Oren A."/>
            <person name="Chaudhuri R.R."/>
            <person name="La Ragione R."/>
            <person name="Hildebrand F."/>
            <person name="Pallen M.J."/>
        </authorList>
    </citation>
    <scope>NUCLEOTIDE SEQUENCE</scope>
    <source>
        <strain evidence="6">CHK179-7159</strain>
    </source>
</reference>
<keyword evidence="4 6" id="KW-0067">ATP-binding</keyword>
<dbReference type="SUPFAM" id="SSF52540">
    <property type="entry name" value="P-loop containing nucleoside triphosphate hydrolases"/>
    <property type="match status" value="1"/>
</dbReference>
<dbReference type="Pfam" id="PF14524">
    <property type="entry name" value="Wzt_C"/>
    <property type="match status" value="1"/>
</dbReference>
<dbReference type="GO" id="GO:0016020">
    <property type="term" value="C:membrane"/>
    <property type="evidence" value="ECO:0007669"/>
    <property type="project" value="InterPro"/>
</dbReference>
<feature type="domain" description="ABC transporter" evidence="5">
    <location>
        <begin position="24"/>
        <end position="248"/>
    </location>
</feature>
<accession>A0A9D2I5X8</accession>
<dbReference type="EMBL" id="DWYY01000074">
    <property type="protein sequence ID" value="HJA92867.1"/>
    <property type="molecule type" value="Genomic_DNA"/>
</dbReference>
<dbReference type="Proteomes" id="UP000886858">
    <property type="component" value="Unassembled WGS sequence"/>
</dbReference>
<evidence type="ECO:0000259" key="5">
    <source>
        <dbReference type="PROSITE" id="PS50893"/>
    </source>
</evidence>
<dbReference type="CDD" id="cd03220">
    <property type="entry name" value="ABC_KpsT_Wzt"/>
    <property type="match status" value="1"/>
</dbReference>
<keyword evidence="2" id="KW-0813">Transport</keyword>
<dbReference type="InterPro" id="IPR015860">
    <property type="entry name" value="ABC_transpr_TagH-like"/>
</dbReference>
<dbReference type="Pfam" id="PF00005">
    <property type="entry name" value="ABC_tran"/>
    <property type="match status" value="1"/>
</dbReference>
<dbReference type="InterPro" id="IPR003593">
    <property type="entry name" value="AAA+_ATPase"/>
</dbReference>
<dbReference type="InterPro" id="IPR027417">
    <property type="entry name" value="P-loop_NTPase"/>
</dbReference>